<evidence type="ECO:0000313" key="8">
    <source>
        <dbReference type="Proteomes" id="UP001230426"/>
    </source>
</evidence>
<keyword evidence="2 5" id="KW-0812">Transmembrane</keyword>
<evidence type="ECO:0000256" key="5">
    <source>
        <dbReference type="SAM" id="Phobius"/>
    </source>
</evidence>
<feature type="transmembrane region" description="Helical" evidence="5">
    <location>
        <begin position="435"/>
        <end position="454"/>
    </location>
</feature>
<dbReference type="RefSeq" id="WP_306872811.1">
    <property type="nucleotide sequence ID" value="NZ_JAUSRB010000002.1"/>
</dbReference>
<reference evidence="7 8" key="1">
    <citation type="submission" date="2023-07" db="EMBL/GenBank/DDBJ databases">
        <title>Sequencing the genomes of 1000 actinobacteria strains.</title>
        <authorList>
            <person name="Klenk H.-P."/>
        </authorList>
    </citation>
    <scope>NUCLEOTIDE SEQUENCE [LARGE SCALE GENOMIC DNA]</scope>
    <source>
        <strain evidence="7 8">DSM 44109</strain>
    </source>
</reference>
<dbReference type="EMBL" id="JAUSRB010000002">
    <property type="protein sequence ID" value="MDP9869193.1"/>
    <property type="molecule type" value="Genomic_DNA"/>
</dbReference>
<feature type="transmembrane region" description="Helical" evidence="5">
    <location>
        <begin position="301"/>
        <end position="325"/>
    </location>
</feature>
<gene>
    <name evidence="7" type="ORF">J2S55_008459</name>
</gene>
<feature type="transmembrane region" description="Helical" evidence="5">
    <location>
        <begin position="208"/>
        <end position="230"/>
    </location>
</feature>
<dbReference type="SUPFAM" id="SSF103473">
    <property type="entry name" value="MFS general substrate transporter"/>
    <property type="match status" value="1"/>
</dbReference>
<dbReference type="PANTHER" id="PTHR23501:SF154">
    <property type="entry name" value="MULTIDRUG-EFFLUX TRANSPORTER RV1634-RELATED"/>
    <property type="match status" value="1"/>
</dbReference>
<dbReference type="PRINTS" id="PR01036">
    <property type="entry name" value="TCRTETB"/>
</dbReference>
<comment type="caution">
    <text evidence="7">The sequence shown here is derived from an EMBL/GenBank/DDBJ whole genome shotgun (WGS) entry which is preliminary data.</text>
</comment>
<dbReference type="InterPro" id="IPR011701">
    <property type="entry name" value="MFS"/>
</dbReference>
<organism evidence="7 8">
    <name type="scientific">Streptosporangium brasiliense</name>
    <dbReference type="NCBI Taxonomy" id="47480"/>
    <lineage>
        <taxon>Bacteria</taxon>
        <taxon>Bacillati</taxon>
        <taxon>Actinomycetota</taxon>
        <taxon>Actinomycetes</taxon>
        <taxon>Streptosporangiales</taxon>
        <taxon>Streptosporangiaceae</taxon>
        <taxon>Streptosporangium</taxon>
    </lineage>
</organism>
<proteinExistence type="predicted"/>
<keyword evidence="4 5" id="KW-0472">Membrane</keyword>
<feature type="transmembrane region" description="Helical" evidence="5">
    <location>
        <begin position="236"/>
        <end position="253"/>
    </location>
</feature>
<dbReference type="PROSITE" id="PS50850">
    <property type="entry name" value="MFS"/>
    <property type="match status" value="1"/>
</dbReference>
<dbReference type="Pfam" id="PF07690">
    <property type="entry name" value="MFS_1"/>
    <property type="match status" value="1"/>
</dbReference>
<dbReference type="PANTHER" id="PTHR23501">
    <property type="entry name" value="MAJOR FACILITATOR SUPERFAMILY"/>
    <property type="match status" value="1"/>
</dbReference>
<dbReference type="Proteomes" id="UP001230426">
    <property type="component" value="Unassembled WGS sequence"/>
</dbReference>
<feature type="transmembrane region" description="Helical" evidence="5">
    <location>
        <begin position="361"/>
        <end position="383"/>
    </location>
</feature>
<sequence>MSHTSPSAPPAWRELLGREYLGAAVVLAGGVLVGAINIYLAASLLPTAVADLGGASFYAWNMTVYLVAMVIATMLTGRSLSLWGNVGAYLLGFAMFTAGSLACALSPAMALLLASRGVQGLGAGLLSGLGFAVIRSALPARLWTRGAALMSAMYGVGNFAGPALGGLFAQFGSWRLAFAAMAVIGAGCGALVPRVLPRGERGGGRVPIPAGSLLLITGAAGAVSVSGVVAGTPAKAAGIAVALLLVAGFVVHERRSELRIFPRTTYQRGSSLKWVYLTLGLLAFGVAVESFLPLFGQRLAGLPPVAAGFFAAAISLGWSLTQIGSSSVTGQRAVRRLRVLGPVLLALGLVVQGLLQREDTPIWLVLVWVPVLFVAGAGIGLAYPHLSVAAMSSTSDPEEGGRAAAAIATVTSLAIAFGTAVAGVLINLGGSMLDAARYVLFGLAIICAVGALTAQAANRTDRKEPADQAPPHRGS</sequence>
<feature type="transmembrane region" description="Helical" evidence="5">
    <location>
        <begin position="147"/>
        <end position="168"/>
    </location>
</feature>
<evidence type="ECO:0000256" key="2">
    <source>
        <dbReference type="ARBA" id="ARBA00022692"/>
    </source>
</evidence>
<dbReference type="Gene3D" id="1.20.1720.10">
    <property type="entry name" value="Multidrug resistance protein D"/>
    <property type="match status" value="1"/>
</dbReference>
<evidence type="ECO:0000256" key="1">
    <source>
        <dbReference type="ARBA" id="ARBA00004651"/>
    </source>
</evidence>
<feature type="transmembrane region" description="Helical" evidence="5">
    <location>
        <begin position="88"/>
        <end position="114"/>
    </location>
</feature>
<dbReference type="InterPro" id="IPR036259">
    <property type="entry name" value="MFS_trans_sf"/>
</dbReference>
<dbReference type="Gene3D" id="1.20.1250.20">
    <property type="entry name" value="MFS general substrate transporter like domains"/>
    <property type="match status" value="1"/>
</dbReference>
<protein>
    <submittedName>
        <fullName evidence="7">MFS family permease</fullName>
    </submittedName>
</protein>
<feature type="transmembrane region" description="Helical" evidence="5">
    <location>
        <begin position="20"/>
        <end position="45"/>
    </location>
</feature>
<evidence type="ECO:0000256" key="3">
    <source>
        <dbReference type="ARBA" id="ARBA00022989"/>
    </source>
</evidence>
<feature type="transmembrane region" description="Helical" evidence="5">
    <location>
        <begin position="404"/>
        <end position="429"/>
    </location>
</feature>
<evidence type="ECO:0000259" key="6">
    <source>
        <dbReference type="PROSITE" id="PS50850"/>
    </source>
</evidence>
<feature type="transmembrane region" description="Helical" evidence="5">
    <location>
        <begin position="57"/>
        <end position="76"/>
    </location>
</feature>
<keyword evidence="3 5" id="KW-1133">Transmembrane helix</keyword>
<feature type="domain" description="Major facilitator superfamily (MFS) profile" evidence="6">
    <location>
        <begin position="23"/>
        <end position="462"/>
    </location>
</feature>
<evidence type="ECO:0000256" key="4">
    <source>
        <dbReference type="ARBA" id="ARBA00023136"/>
    </source>
</evidence>
<accession>A0ABT9RIS2</accession>
<name>A0ABT9RIS2_9ACTN</name>
<comment type="subcellular location">
    <subcellularLocation>
        <location evidence="1">Cell membrane</location>
        <topology evidence="1">Multi-pass membrane protein</topology>
    </subcellularLocation>
</comment>
<feature type="transmembrane region" description="Helical" evidence="5">
    <location>
        <begin position="274"/>
        <end position="295"/>
    </location>
</feature>
<keyword evidence="8" id="KW-1185">Reference proteome</keyword>
<feature type="transmembrane region" description="Helical" evidence="5">
    <location>
        <begin position="174"/>
        <end position="196"/>
    </location>
</feature>
<feature type="transmembrane region" description="Helical" evidence="5">
    <location>
        <begin position="120"/>
        <end position="138"/>
    </location>
</feature>
<dbReference type="InterPro" id="IPR020846">
    <property type="entry name" value="MFS_dom"/>
</dbReference>
<evidence type="ECO:0000313" key="7">
    <source>
        <dbReference type="EMBL" id="MDP9869193.1"/>
    </source>
</evidence>